<evidence type="ECO:0000313" key="8">
    <source>
        <dbReference type="Proteomes" id="UP001210211"/>
    </source>
</evidence>
<dbReference type="PANTHER" id="PTHR31568:SF122">
    <property type="entry name" value="PROTEIN CYSTEINE-RICH TRANSMEMBRANE MODULE 9"/>
    <property type="match status" value="1"/>
</dbReference>
<keyword evidence="4" id="KW-1133">Transmembrane helix</keyword>
<evidence type="ECO:0000256" key="2">
    <source>
        <dbReference type="ARBA" id="ARBA00009444"/>
    </source>
</evidence>
<dbReference type="InterPro" id="IPR028144">
    <property type="entry name" value="CYSTM_dom"/>
</dbReference>
<gene>
    <name evidence="7" type="ORF">LUZ61_002240</name>
</gene>
<dbReference type="AlphaFoldDB" id="A0AAD5ZIM1"/>
<keyword evidence="5" id="KW-0472">Membrane</keyword>
<feature type="domain" description="Cysteine-rich transmembrane" evidence="6">
    <location>
        <begin position="101"/>
        <end position="133"/>
    </location>
</feature>
<accession>A0AAD5ZIM1</accession>
<proteinExistence type="inferred from homology"/>
<evidence type="ECO:0000256" key="5">
    <source>
        <dbReference type="ARBA" id="ARBA00023136"/>
    </source>
</evidence>
<comment type="caution">
    <text evidence="7">The sequence shown here is derived from an EMBL/GenBank/DDBJ whole genome shotgun (WGS) entry which is preliminary data.</text>
</comment>
<evidence type="ECO:0000256" key="4">
    <source>
        <dbReference type="ARBA" id="ARBA00022989"/>
    </source>
</evidence>
<protein>
    <recommendedName>
        <fullName evidence="6">Cysteine-rich transmembrane domain-containing protein</fullName>
    </recommendedName>
</protein>
<name>A0AAD5ZIM1_9POAL</name>
<dbReference type="PANTHER" id="PTHR31568">
    <property type="entry name" value="RCG49325, ISOFORM CRA_A"/>
    <property type="match status" value="1"/>
</dbReference>
<evidence type="ECO:0000313" key="7">
    <source>
        <dbReference type="EMBL" id="KAJ3698535.1"/>
    </source>
</evidence>
<dbReference type="Pfam" id="PF12734">
    <property type="entry name" value="CYSTM"/>
    <property type="match status" value="1"/>
</dbReference>
<reference evidence="7 8" key="1">
    <citation type="journal article" date="2022" name="Cell">
        <title>Repeat-based holocentromeres influence genome architecture and karyotype evolution.</title>
        <authorList>
            <person name="Hofstatter P.G."/>
            <person name="Thangavel G."/>
            <person name="Lux T."/>
            <person name="Neumann P."/>
            <person name="Vondrak T."/>
            <person name="Novak P."/>
            <person name="Zhang M."/>
            <person name="Costa L."/>
            <person name="Castellani M."/>
            <person name="Scott A."/>
            <person name="Toegelov H."/>
            <person name="Fuchs J."/>
            <person name="Mata-Sucre Y."/>
            <person name="Dias Y."/>
            <person name="Vanzela A.L.L."/>
            <person name="Huettel B."/>
            <person name="Almeida C.C.S."/>
            <person name="Simkova H."/>
            <person name="Souza G."/>
            <person name="Pedrosa-Harand A."/>
            <person name="Macas J."/>
            <person name="Mayer K.F.X."/>
            <person name="Houben A."/>
            <person name="Marques A."/>
        </authorList>
    </citation>
    <scope>NUCLEOTIDE SEQUENCE [LARGE SCALE GENOMIC DNA]</scope>
    <source>
        <strain evidence="7">RhyTen1mFocal</strain>
    </source>
</reference>
<evidence type="ECO:0000256" key="3">
    <source>
        <dbReference type="ARBA" id="ARBA00022692"/>
    </source>
</evidence>
<keyword evidence="3" id="KW-0812">Transmembrane</keyword>
<dbReference type="EMBL" id="JAMRDG010000001">
    <property type="protein sequence ID" value="KAJ3698535.1"/>
    <property type="molecule type" value="Genomic_DNA"/>
</dbReference>
<dbReference type="GO" id="GO:0005886">
    <property type="term" value="C:plasma membrane"/>
    <property type="evidence" value="ECO:0007669"/>
    <property type="project" value="InterPro"/>
</dbReference>
<dbReference type="InterPro" id="IPR044850">
    <property type="entry name" value="WIH1-like"/>
</dbReference>
<comment type="similarity">
    <text evidence="2">Belongs to the CYSTM1 family.</text>
</comment>
<comment type="subcellular location">
    <subcellularLocation>
        <location evidence="1">Membrane</location>
        <topology evidence="1">Single-pass membrane protein</topology>
    </subcellularLocation>
</comment>
<keyword evidence="8" id="KW-1185">Reference proteome</keyword>
<organism evidence="7 8">
    <name type="scientific">Rhynchospora tenuis</name>
    <dbReference type="NCBI Taxonomy" id="198213"/>
    <lineage>
        <taxon>Eukaryota</taxon>
        <taxon>Viridiplantae</taxon>
        <taxon>Streptophyta</taxon>
        <taxon>Embryophyta</taxon>
        <taxon>Tracheophyta</taxon>
        <taxon>Spermatophyta</taxon>
        <taxon>Magnoliopsida</taxon>
        <taxon>Liliopsida</taxon>
        <taxon>Poales</taxon>
        <taxon>Cyperaceae</taxon>
        <taxon>Cyperoideae</taxon>
        <taxon>Rhynchosporeae</taxon>
        <taxon>Rhynchospora</taxon>
    </lineage>
</organism>
<evidence type="ECO:0000259" key="6">
    <source>
        <dbReference type="Pfam" id="PF12734"/>
    </source>
</evidence>
<dbReference type="Proteomes" id="UP001210211">
    <property type="component" value="Unassembled WGS sequence"/>
</dbReference>
<sequence>MGHEEPTTAHKLGTFMKYVINCVIFFLSPSPLSVLSNSASSKLIFISMSNYYQHQSPPVTAPPAQGTYPTLAQSYPVQAMHASAYTAPPPAGYPTNETVHVQQVPTQTTSRGDGFWKGCCAALCCCCLVDMCF</sequence>
<evidence type="ECO:0000256" key="1">
    <source>
        <dbReference type="ARBA" id="ARBA00004167"/>
    </source>
</evidence>